<evidence type="ECO:0000259" key="5">
    <source>
        <dbReference type="Pfam" id="PF01869"/>
    </source>
</evidence>
<evidence type="ECO:0000256" key="1">
    <source>
        <dbReference type="ARBA" id="ARBA00001966"/>
    </source>
</evidence>
<accession>A0A532UYP2</accession>
<reference evidence="6 7" key="1">
    <citation type="submission" date="2017-06" db="EMBL/GenBank/DDBJ databases">
        <title>Novel microbial phyla capable of carbon fixation and sulfur reduction in deep-sea sediments.</title>
        <authorList>
            <person name="Huang J."/>
            <person name="Baker B."/>
            <person name="Wang Y."/>
        </authorList>
    </citation>
    <scope>NUCLEOTIDE SEQUENCE [LARGE SCALE GENOMIC DNA]</scope>
    <source>
        <strain evidence="6">B3_LCP</strain>
    </source>
</reference>
<evidence type="ECO:0000256" key="4">
    <source>
        <dbReference type="ARBA" id="ARBA00023014"/>
    </source>
</evidence>
<comment type="cofactor">
    <cofactor evidence="1">
        <name>[4Fe-4S] cluster</name>
        <dbReference type="ChEBI" id="CHEBI:49883"/>
    </cofactor>
</comment>
<dbReference type="PANTHER" id="PTHR32329">
    <property type="entry name" value="BIFUNCTIONAL PROTEIN [INCLUDES 2-HYDROXYACYL-COA DEHYDRATASE (N-TER) AND ITS ACTIVATOR DOMAIN (C_TERM)-RELATED"/>
    <property type="match status" value="1"/>
</dbReference>
<proteinExistence type="predicted"/>
<dbReference type="InterPro" id="IPR043129">
    <property type="entry name" value="ATPase_NBD"/>
</dbReference>
<keyword evidence="4" id="KW-0411">Iron-sulfur</keyword>
<dbReference type="Pfam" id="PF01869">
    <property type="entry name" value="BcrAD_BadFG"/>
    <property type="match status" value="1"/>
</dbReference>
<evidence type="ECO:0000256" key="2">
    <source>
        <dbReference type="ARBA" id="ARBA00022723"/>
    </source>
</evidence>
<evidence type="ECO:0000313" key="6">
    <source>
        <dbReference type="EMBL" id="TKJ40046.1"/>
    </source>
</evidence>
<dbReference type="NCBIfam" id="TIGR00241">
    <property type="entry name" value="CoA_E_activ"/>
    <property type="match status" value="1"/>
</dbReference>
<organism evidence="6 7">
    <name type="scientific">candidate division LCP-89 bacterium B3_LCP</name>
    <dbReference type="NCBI Taxonomy" id="2012998"/>
    <lineage>
        <taxon>Bacteria</taxon>
        <taxon>Pseudomonadati</taxon>
        <taxon>Bacteria division LCP-89</taxon>
    </lineage>
</organism>
<dbReference type="GO" id="GO:0046872">
    <property type="term" value="F:metal ion binding"/>
    <property type="evidence" value="ECO:0007669"/>
    <property type="project" value="UniProtKB-KW"/>
</dbReference>
<gene>
    <name evidence="6" type="ORF">CEE37_09930</name>
</gene>
<dbReference type="PANTHER" id="PTHR32329:SF2">
    <property type="entry name" value="BIFUNCTIONAL PROTEIN [INCLUDES 2-HYDROXYACYL-COA DEHYDRATASE (N-TER) AND ITS ACTIVATOR DOMAIN (C_TERM)"/>
    <property type="match status" value="1"/>
</dbReference>
<dbReference type="Gene3D" id="3.30.420.40">
    <property type="match status" value="2"/>
</dbReference>
<dbReference type="CDD" id="cd24107">
    <property type="entry name" value="ASKHA_NBD_benz_CoA_BzdP"/>
    <property type="match status" value="1"/>
</dbReference>
<keyword evidence="3" id="KW-0408">Iron</keyword>
<dbReference type="Proteomes" id="UP000319619">
    <property type="component" value="Unassembled WGS sequence"/>
</dbReference>
<protein>
    <submittedName>
        <fullName evidence="6">CoA activase</fullName>
    </submittedName>
</protein>
<name>A0A532UYP2_UNCL8</name>
<evidence type="ECO:0000313" key="7">
    <source>
        <dbReference type="Proteomes" id="UP000319619"/>
    </source>
</evidence>
<feature type="domain" description="ATPase BadF/BadG/BcrA/BcrD type" evidence="5">
    <location>
        <begin position="5"/>
        <end position="252"/>
    </location>
</feature>
<dbReference type="GO" id="GO:0051536">
    <property type="term" value="F:iron-sulfur cluster binding"/>
    <property type="evidence" value="ECO:0007669"/>
    <property type="project" value="UniProtKB-KW"/>
</dbReference>
<dbReference type="AlphaFoldDB" id="A0A532UYP2"/>
<dbReference type="SUPFAM" id="SSF53067">
    <property type="entry name" value="Actin-like ATPase domain"/>
    <property type="match status" value="1"/>
</dbReference>
<sequence>MTTAGIDMGAKNIRVLILKDGEVIARAEQMAGFDTAESAEIAFNNALGQAGINKDQIDRIVATGAGRESAPLAQETVTDVGAAAKGGNRLIPQARTIIDVGAEEGRAIKTDAAGKVMDFAVNEKCAAGAGSFTEAMSRALEVQLEEFGPLSLKSSQTTPMNAQCAVFAESEVVSLLHAKTPKQDIARAVHDAIADRIVSMVRRVGIEPEVALVGAVSRNVGFVDSLKRGLERDVIIPDDAEFVGALGAALVAAEG</sequence>
<dbReference type="EMBL" id="NJBN01000006">
    <property type="protein sequence ID" value="TKJ40046.1"/>
    <property type="molecule type" value="Genomic_DNA"/>
</dbReference>
<keyword evidence="2" id="KW-0479">Metal-binding</keyword>
<evidence type="ECO:0000256" key="3">
    <source>
        <dbReference type="ARBA" id="ARBA00023004"/>
    </source>
</evidence>
<dbReference type="InterPro" id="IPR051805">
    <property type="entry name" value="Dehydratase_Activator_Redct"/>
</dbReference>
<comment type="caution">
    <text evidence="6">The sequence shown here is derived from an EMBL/GenBank/DDBJ whole genome shotgun (WGS) entry which is preliminary data.</text>
</comment>
<dbReference type="InterPro" id="IPR008275">
    <property type="entry name" value="CoA_E_activase_dom"/>
</dbReference>
<dbReference type="InterPro" id="IPR002731">
    <property type="entry name" value="ATPase_BadF"/>
</dbReference>